<evidence type="ECO:0000256" key="8">
    <source>
        <dbReference type="ARBA" id="ARBA00023136"/>
    </source>
</evidence>
<keyword evidence="8 9" id="KW-0472">Membrane</keyword>
<dbReference type="Proteomes" id="UP000244450">
    <property type="component" value="Unassembled WGS sequence"/>
</dbReference>
<evidence type="ECO:0000256" key="9">
    <source>
        <dbReference type="HAMAP-Rule" id="MF_00236"/>
    </source>
</evidence>
<dbReference type="NCBIfam" id="TIGR01411">
    <property type="entry name" value="tatAE"/>
    <property type="match status" value="1"/>
</dbReference>
<dbReference type="EMBL" id="QCYK01000001">
    <property type="protein sequence ID" value="PUZ27943.1"/>
    <property type="molecule type" value="Genomic_DNA"/>
</dbReference>
<evidence type="ECO:0000256" key="2">
    <source>
        <dbReference type="ARBA" id="ARBA00022448"/>
    </source>
</evidence>
<evidence type="ECO:0000256" key="10">
    <source>
        <dbReference type="SAM" id="MobiDB-lite"/>
    </source>
</evidence>
<keyword evidence="7 9" id="KW-0811">Translocation</keyword>
<feature type="compositionally biased region" description="Low complexity" evidence="10">
    <location>
        <begin position="73"/>
        <end position="105"/>
    </location>
</feature>
<dbReference type="GO" id="GO:0008320">
    <property type="term" value="F:protein transmembrane transporter activity"/>
    <property type="evidence" value="ECO:0007669"/>
    <property type="project" value="UniProtKB-UniRule"/>
</dbReference>
<feature type="transmembrane region" description="Helical" evidence="9">
    <location>
        <begin position="6"/>
        <end position="28"/>
    </location>
</feature>
<sequence>MVKSSFLFLNEVGGTEILLIAVVVLLLFGGNKIPELMRGLGKGMREFNDAKNNVRREIEEGMRDVQAPPKPAPAATTTAAAAPAQPIGPAANEAPAAPATPENNA</sequence>
<keyword evidence="3 9" id="KW-1003">Cell membrane</keyword>
<name>A0A2T7BJU0_9BACT</name>
<comment type="similarity">
    <text evidence="9">Belongs to the TatA/E family.</text>
</comment>
<keyword evidence="6 9" id="KW-1133">Transmembrane helix</keyword>
<dbReference type="Gene3D" id="1.20.5.3310">
    <property type="match status" value="1"/>
</dbReference>
<comment type="subcellular location">
    <subcellularLocation>
        <location evidence="1 9">Cell membrane</location>
        <topology evidence="1 9">Single-pass membrane protein</topology>
    </subcellularLocation>
</comment>
<dbReference type="OrthoDB" id="9812812at2"/>
<keyword evidence="2 9" id="KW-0813">Transport</keyword>
<dbReference type="GO" id="GO:0033281">
    <property type="term" value="C:TAT protein transport complex"/>
    <property type="evidence" value="ECO:0007669"/>
    <property type="project" value="UniProtKB-UniRule"/>
</dbReference>
<dbReference type="AlphaFoldDB" id="A0A2T7BJU0"/>
<dbReference type="InterPro" id="IPR003369">
    <property type="entry name" value="TatA/B/E"/>
</dbReference>
<keyword evidence="12" id="KW-1185">Reference proteome</keyword>
<comment type="caution">
    <text evidence="11">The sequence shown here is derived from an EMBL/GenBank/DDBJ whole genome shotgun (WGS) entry which is preliminary data.</text>
</comment>
<comment type="function">
    <text evidence="9">Part of the twin-arginine translocation (Tat) system that transports large folded proteins containing a characteristic twin-arginine motif in their signal peptide across membranes. TatA could form the protein-conducting channel of the Tat system.</text>
</comment>
<evidence type="ECO:0000256" key="4">
    <source>
        <dbReference type="ARBA" id="ARBA00022692"/>
    </source>
</evidence>
<evidence type="ECO:0000256" key="6">
    <source>
        <dbReference type="ARBA" id="ARBA00022989"/>
    </source>
</evidence>
<dbReference type="PANTHER" id="PTHR42982">
    <property type="entry name" value="SEC-INDEPENDENT PROTEIN TRANSLOCASE PROTEIN TATA"/>
    <property type="match status" value="1"/>
</dbReference>
<dbReference type="Pfam" id="PF02416">
    <property type="entry name" value="TatA_B_E"/>
    <property type="match status" value="1"/>
</dbReference>
<evidence type="ECO:0000313" key="12">
    <source>
        <dbReference type="Proteomes" id="UP000244450"/>
    </source>
</evidence>
<keyword evidence="4 9" id="KW-0812">Transmembrane</keyword>
<evidence type="ECO:0000256" key="3">
    <source>
        <dbReference type="ARBA" id="ARBA00022475"/>
    </source>
</evidence>
<dbReference type="PANTHER" id="PTHR42982:SF1">
    <property type="entry name" value="SEC-INDEPENDENT PROTEIN TRANSLOCASE PROTEIN TATA"/>
    <property type="match status" value="1"/>
</dbReference>
<evidence type="ECO:0000256" key="7">
    <source>
        <dbReference type="ARBA" id="ARBA00023010"/>
    </source>
</evidence>
<dbReference type="HAMAP" id="MF_00236">
    <property type="entry name" value="TatA_E"/>
    <property type="match status" value="1"/>
</dbReference>
<feature type="region of interest" description="Disordered" evidence="10">
    <location>
        <begin position="61"/>
        <end position="105"/>
    </location>
</feature>
<reference evidence="11 12" key="1">
    <citation type="submission" date="2018-04" db="EMBL/GenBank/DDBJ databases">
        <title>Chitinophaga fuyangensis sp. nov., isolated from soil in a chemical factory.</title>
        <authorList>
            <person name="Chen K."/>
        </authorList>
    </citation>
    <scope>NUCLEOTIDE SEQUENCE [LARGE SCALE GENOMIC DNA]</scope>
    <source>
        <strain evidence="11 12">LY-1</strain>
    </source>
</reference>
<organism evidence="11 12">
    <name type="scientific">Chitinophaga parva</name>
    <dbReference type="NCBI Taxonomy" id="2169414"/>
    <lineage>
        <taxon>Bacteria</taxon>
        <taxon>Pseudomonadati</taxon>
        <taxon>Bacteroidota</taxon>
        <taxon>Chitinophagia</taxon>
        <taxon>Chitinophagales</taxon>
        <taxon>Chitinophagaceae</taxon>
        <taxon>Chitinophaga</taxon>
    </lineage>
</organism>
<dbReference type="GO" id="GO:0043953">
    <property type="term" value="P:protein transport by the Tat complex"/>
    <property type="evidence" value="ECO:0007669"/>
    <property type="project" value="UniProtKB-UniRule"/>
</dbReference>
<keyword evidence="5 9" id="KW-0653">Protein transport</keyword>
<evidence type="ECO:0000313" key="11">
    <source>
        <dbReference type="EMBL" id="PUZ27943.1"/>
    </source>
</evidence>
<protein>
    <recommendedName>
        <fullName evidence="9">Sec-independent protein translocase protein TatA</fullName>
    </recommendedName>
</protein>
<dbReference type="InterPro" id="IPR006312">
    <property type="entry name" value="TatA/E"/>
</dbReference>
<proteinExistence type="inferred from homology"/>
<gene>
    <name evidence="9" type="primary">tatA</name>
    <name evidence="11" type="ORF">DCC81_00175</name>
</gene>
<evidence type="ECO:0000256" key="5">
    <source>
        <dbReference type="ARBA" id="ARBA00022927"/>
    </source>
</evidence>
<comment type="subunit">
    <text evidence="9">Forms a complex with TatC.</text>
</comment>
<evidence type="ECO:0000256" key="1">
    <source>
        <dbReference type="ARBA" id="ARBA00004162"/>
    </source>
</evidence>
<accession>A0A2T7BJU0</accession>